<dbReference type="PANTHER" id="PTHR21262:SF36">
    <property type="entry name" value="BIFUNCTIONAL (P)PPGPP SYNTHASE_HYDROLASE SPOT"/>
    <property type="match status" value="1"/>
</dbReference>
<comment type="similarity">
    <text evidence="5">Belongs to the relA/spoT family.</text>
</comment>
<dbReference type="AlphaFoldDB" id="A0A378I3A7"/>
<name>A0A378I3A7_9GAMM</name>
<evidence type="ECO:0000313" key="10">
    <source>
        <dbReference type="Proteomes" id="UP000254968"/>
    </source>
</evidence>
<accession>A0A378I3A7</accession>
<evidence type="ECO:0000256" key="2">
    <source>
        <dbReference type="ARBA" id="ARBA00024329"/>
    </source>
</evidence>
<dbReference type="SUPFAM" id="SSF81271">
    <property type="entry name" value="TGS-like"/>
    <property type="match status" value="1"/>
</dbReference>
<dbReference type="NCBIfam" id="TIGR00691">
    <property type="entry name" value="spoT_relA"/>
    <property type="match status" value="1"/>
</dbReference>
<dbReference type="Gene3D" id="3.30.70.260">
    <property type="match status" value="1"/>
</dbReference>
<sequence>MSHFDDLHKELQSYLEQSQVEKCYQAYLVAEGAHQGQMRRSGEDYITHPVAAALILARMRLDYQTIMATLLHDVVEDTSISKEDLTQQFGEDVTALVDGVTKLTKIKFESRAEAQAENFRKMVLAMVKDIRVIIVKLADRFHNMHTLGAMPSAKRRRIAIETLEIYAPIANRLGMHAIYTGLEDLGFKALYPMRYRAIRSAVEKSRGNRRELTQKIEHDLENALQQLNIPYEHVFGRQKHLYSIYRKMKQKKASFTEITDVFAFRVITEDIDSCYRVLGALHRTYKPVPQRFKDYIGIPKANGYQSLHTTLFGPYGVPLEVQIRTREMDKVADNGVAAHWIYKSSGLEVNEAQLRAREWVQGLLEMQRSTGSSLEFIENVKIDLFPDEVYVFTPKGHIMELPKGATPVDFAYTVHSDVGNSCVAAKVNRRLVPLSMPLTNGQKVEIITAPGANPNPAWLNFVVTGKARSNIRHFLKSQQHAESISLGKRLLEQALASLASDYAKVPPESLHMLLQDLNYKSADELLYAIGVGNQMPMVIAKRLVVSQENSELDKTIKSGPLTIKGTEGMVVNFADCCQPIPGDKIVGRFEQGRGILVHASDCSQIKHVRSPDQFISLRWDEQVEGEFWVDITVDVANQRGVLAALATAISEADSNIGNINVDPRDGRHNAVTFSISVRDRNHLARVMRRLRANKVVLRLYRKKLGE</sequence>
<evidence type="ECO:0000259" key="8">
    <source>
        <dbReference type="PROSITE" id="PS51880"/>
    </source>
</evidence>
<dbReference type="InterPro" id="IPR012675">
    <property type="entry name" value="Beta-grasp_dom_sf"/>
</dbReference>
<dbReference type="SUPFAM" id="SSF109604">
    <property type="entry name" value="HD-domain/PDEase-like"/>
    <property type="match status" value="1"/>
</dbReference>
<dbReference type="InterPro" id="IPR045600">
    <property type="entry name" value="RelA/SpoT_AH_RIS"/>
</dbReference>
<feature type="domain" description="TGS" evidence="8">
    <location>
        <begin position="387"/>
        <end position="448"/>
    </location>
</feature>
<dbReference type="Proteomes" id="UP000254968">
    <property type="component" value="Unassembled WGS sequence"/>
</dbReference>
<evidence type="ECO:0000313" key="9">
    <source>
        <dbReference type="EMBL" id="STX29648.1"/>
    </source>
</evidence>
<dbReference type="InterPro" id="IPR003607">
    <property type="entry name" value="HD/PDEase_dom"/>
</dbReference>
<keyword evidence="10" id="KW-1185">Reference proteome</keyword>
<dbReference type="FunFam" id="1.10.3210.10:FF:000001">
    <property type="entry name" value="GTP pyrophosphokinase RelA"/>
    <property type="match status" value="1"/>
</dbReference>
<dbReference type="InterPro" id="IPR043519">
    <property type="entry name" value="NT_sf"/>
</dbReference>
<dbReference type="Pfam" id="PF02824">
    <property type="entry name" value="TGS"/>
    <property type="match status" value="1"/>
</dbReference>
<dbReference type="GO" id="GO:0005886">
    <property type="term" value="C:plasma membrane"/>
    <property type="evidence" value="ECO:0007669"/>
    <property type="project" value="TreeGrafter"/>
</dbReference>
<comment type="pathway">
    <text evidence="2">Purine metabolism; ppGpp biosynthesis; ppGpp from GDP: step 1/1.</text>
</comment>
<evidence type="ECO:0000259" key="7">
    <source>
        <dbReference type="PROSITE" id="PS51831"/>
    </source>
</evidence>
<protein>
    <recommendedName>
        <fullName evidence="3">guanosine-3',5'-bis(diphosphate) 3'-diphosphatase</fullName>
        <ecNumber evidence="3">3.1.7.2</ecNumber>
    </recommendedName>
</protein>
<comment type="catalytic activity">
    <reaction evidence="4">
        <text>guanosine 3',5'-bis(diphosphate) + H2O = GDP + diphosphate + H(+)</text>
        <dbReference type="Rhea" id="RHEA:14253"/>
        <dbReference type="ChEBI" id="CHEBI:15377"/>
        <dbReference type="ChEBI" id="CHEBI:15378"/>
        <dbReference type="ChEBI" id="CHEBI:33019"/>
        <dbReference type="ChEBI" id="CHEBI:58189"/>
        <dbReference type="ChEBI" id="CHEBI:77828"/>
        <dbReference type="EC" id="3.1.7.2"/>
    </reaction>
</comment>
<comment type="function">
    <text evidence="5">In eubacteria ppGpp (guanosine 3'-diphosphate 5'-diphosphate) is a mediator of the stringent response that coordinates a variety of cellular activities in response to changes in nutritional abundance.</text>
</comment>
<dbReference type="FunFam" id="3.10.20.30:FF:000002">
    <property type="entry name" value="GTP pyrophosphokinase (RelA/SpoT)"/>
    <property type="match status" value="1"/>
</dbReference>
<dbReference type="GO" id="GO:0015949">
    <property type="term" value="P:nucleobase-containing small molecule interconversion"/>
    <property type="evidence" value="ECO:0007669"/>
    <property type="project" value="UniProtKB-ARBA"/>
</dbReference>
<reference evidence="9 10" key="1">
    <citation type="submission" date="2018-06" db="EMBL/GenBank/DDBJ databases">
        <authorList>
            <consortium name="Pathogen Informatics"/>
            <person name="Doyle S."/>
        </authorList>
    </citation>
    <scope>NUCLEOTIDE SEQUENCE [LARGE SCALE GENOMIC DNA]</scope>
    <source>
        <strain evidence="9 10">NCTC13315</strain>
    </source>
</reference>
<dbReference type="Gene3D" id="1.10.3210.10">
    <property type="entry name" value="Hypothetical protein af1432"/>
    <property type="match status" value="1"/>
</dbReference>
<evidence type="ECO:0000256" key="1">
    <source>
        <dbReference type="ARBA" id="ARBA00022801"/>
    </source>
</evidence>
<dbReference type="PROSITE" id="PS51671">
    <property type="entry name" value="ACT"/>
    <property type="match status" value="1"/>
</dbReference>
<dbReference type="FunFam" id="3.30.460.10:FF:000001">
    <property type="entry name" value="GTP pyrophosphokinase RelA"/>
    <property type="match status" value="1"/>
</dbReference>
<dbReference type="GO" id="GO:0008893">
    <property type="term" value="F:guanosine-3',5'-bis(diphosphate) 3'-diphosphatase activity"/>
    <property type="evidence" value="ECO:0007669"/>
    <property type="project" value="UniProtKB-EC"/>
</dbReference>
<dbReference type="SUPFAM" id="SSF55021">
    <property type="entry name" value="ACT-like"/>
    <property type="match status" value="1"/>
</dbReference>
<evidence type="ECO:0000256" key="5">
    <source>
        <dbReference type="RuleBase" id="RU003847"/>
    </source>
</evidence>
<dbReference type="Pfam" id="PF13291">
    <property type="entry name" value="ACT_4"/>
    <property type="match status" value="1"/>
</dbReference>
<dbReference type="GO" id="GO:0015970">
    <property type="term" value="P:guanosine tetraphosphate biosynthetic process"/>
    <property type="evidence" value="ECO:0007669"/>
    <property type="project" value="UniProtKB-UniPathway"/>
</dbReference>
<dbReference type="Pfam" id="PF13328">
    <property type="entry name" value="HD_4"/>
    <property type="match status" value="1"/>
</dbReference>
<dbReference type="CDD" id="cd05399">
    <property type="entry name" value="NT_Rel-Spo_like"/>
    <property type="match status" value="1"/>
</dbReference>
<dbReference type="SUPFAM" id="SSF81301">
    <property type="entry name" value="Nucleotidyltransferase"/>
    <property type="match status" value="1"/>
</dbReference>
<dbReference type="CDD" id="cd04876">
    <property type="entry name" value="ACT_RelA-SpoT"/>
    <property type="match status" value="1"/>
</dbReference>
<dbReference type="NCBIfam" id="NF008303">
    <property type="entry name" value="PRK11092.1"/>
    <property type="match status" value="1"/>
</dbReference>
<dbReference type="PROSITE" id="PS51880">
    <property type="entry name" value="TGS"/>
    <property type="match status" value="1"/>
</dbReference>
<dbReference type="Pfam" id="PF19296">
    <property type="entry name" value="RelA_AH_RIS"/>
    <property type="match status" value="1"/>
</dbReference>
<dbReference type="PROSITE" id="PS51831">
    <property type="entry name" value="HD"/>
    <property type="match status" value="1"/>
</dbReference>
<dbReference type="SMART" id="SM00471">
    <property type="entry name" value="HDc"/>
    <property type="match status" value="1"/>
</dbReference>
<dbReference type="Gene3D" id="3.30.460.10">
    <property type="entry name" value="Beta Polymerase, domain 2"/>
    <property type="match status" value="1"/>
</dbReference>
<dbReference type="InterPro" id="IPR004095">
    <property type="entry name" value="TGS"/>
</dbReference>
<feature type="domain" description="ACT" evidence="6">
    <location>
        <begin position="630"/>
        <end position="704"/>
    </location>
</feature>
<evidence type="ECO:0000259" key="6">
    <source>
        <dbReference type="PROSITE" id="PS51671"/>
    </source>
</evidence>
<dbReference type="GO" id="GO:0042594">
    <property type="term" value="P:response to starvation"/>
    <property type="evidence" value="ECO:0007669"/>
    <property type="project" value="TreeGrafter"/>
</dbReference>
<dbReference type="UniPathway" id="UPA00908">
    <property type="reaction ID" value="UER00886"/>
</dbReference>
<dbReference type="RefSeq" id="WP_165482037.1">
    <property type="nucleotide sequence ID" value="NZ_CAAAHO010000002.1"/>
</dbReference>
<dbReference type="PANTHER" id="PTHR21262">
    <property type="entry name" value="GUANOSINE-3',5'-BIS DIPHOSPHATE 3'-PYROPHOSPHOHYDROLASE"/>
    <property type="match status" value="1"/>
</dbReference>
<dbReference type="CDD" id="cd00077">
    <property type="entry name" value="HDc"/>
    <property type="match status" value="1"/>
</dbReference>
<dbReference type="SMART" id="SM00954">
    <property type="entry name" value="RelA_SpoT"/>
    <property type="match status" value="1"/>
</dbReference>
<evidence type="ECO:0000256" key="3">
    <source>
        <dbReference type="ARBA" id="ARBA00024387"/>
    </source>
</evidence>
<feature type="domain" description="HD" evidence="7">
    <location>
        <begin position="45"/>
        <end position="144"/>
    </location>
</feature>
<dbReference type="InterPro" id="IPR007685">
    <property type="entry name" value="RelA_SpoT"/>
</dbReference>
<dbReference type="InterPro" id="IPR033655">
    <property type="entry name" value="TGS_RelA/SpoT"/>
</dbReference>
<dbReference type="InterPro" id="IPR004811">
    <property type="entry name" value="RelA/Spo_fam"/>
</dbReference>
<dbReference type="EMBL" id="UGNV01000001">
    <property type="protein sequence ID" value="STX29648.1"/>
    <property type="molecule type" value="Genomic_DNA"/>
</dbReference>
<dbReference type="InterPro" id="IPR045865">
    <property type="entry name" value="ACT-like_dom_sf"/>
</dbReference>
<evidence type="ECO:0000256" key="4">
    <source>
        <dbReference type="ARBA" id="ARBA00047968"/>
    </source>
</evidence>
<dbReference type="InterPro" id="IPR006674">
    <property type="entry name" value="HD_domain"/>
</dbReference>
<proteinExistence type="inferred from homology"/>
<dbReference type="EC" id="3.1.7.2" evidence="3"/>
<dbReference type="Pfam" id="PF04607">
    <property type="entry name" value="RelA_SpoT"/>
    <property type="match status" value="1"/>
</dbReference>
<dbReference type="GO" id="GO:0008728">
    <property type="term" value="F:GTP diphosphokinase activity"/>
    <property type="evidence" value="ECO:0007669"/>
    <property type="project" value="TreeGrafter"/>
</dbReference>
<dbReference type="CDD" id="cd01668">
    <property type="entry name" value="TGS_RSH"/>
    <property type="match status" value="1"/>
</dbReference>
<dbReference type="InterPro" id="IPR002912">
    <property type="entry name" value="ACT_dom"/>
</dbReference>
<dbReference type="InterPro" id="IPR012676">
    <property type="entry name" value="TGS-like"/>
</dbReference>
<organism evidence="9 10">
    <name type="scientific">Legionella beliardensis</name>
    <dbReference type="NCBI Taxonomy" id="91822"/>
    <lineage>
        <taxon>Bacteria</taxon>
        <taxon>Pseudomonadati</taxon>
        <taxon>Pseudomonadota</taxon>
        <taxon>Gammaproteobacteria</taxon>
        <taxon>Legionellales</taxon>
        <taxon>Legionellaceae</taxon>
        <taxon>Legionella</taxon>
    </lineage>
</organism>
<keyword evidence="1 9" id="KW-0378">Hydrolase</keyword>
<gene>
    <name evidence="9" type="primary">spoT</name>
    <name evidence="9" type="ORF">NCTC13315_02200</name>
</gene>
<keyword evidence="9" id="KW-0808">Transferase</keyword>
<dbReference type="Gene3D" id="3.10.20.30">
    <property type="match status" value="1"/>
</dbReference>